<dbReference type="PANTHER" id="PTHR43689:SF8">
    <property type="entry name" value="ALPHA_BETA-HYDROLASES SUPERFAMILY PROTEIN"/>
    <property type="match status" value="1"/>
</dbReference>
<feature type="non-terminal residue" evidence="3">
    <location>
        <position position="1"/>
    </location>
</feature>
<dbReference type="Gene3D" id="3.40.50.1820">
    <property type="entry name" value="alpha/beta hydrolase"/>
    <property type="match status" value="1"/>
</dbReference>
<dbReference type="InterPro" id="IPR029058">
    <property type="entry name" value="AB_hydrolase_fold"/>
</dbReference>
<proteinExistence type="predicted"/>
<dbReference type="STRING" id="67365.GCA_001704635_04964"/>
<dbReference type="Proteomes" id="UP000186168">
    <property type="component" value="Unassembled WGS sequence"/>
</dbReference>
<comment type="caution">
    <text evidence="3">The sequence shown here is derived from an EMBL/GenBank/DDBJ whole genome shotgun (WGS) entry which is preliminary data.</text>
</comment>
<evidence type="ECO:0000256" key="1">
    <source>
        <dbReference type="SAM" id="MobiDB-lite"/>
    </source>
</evidence>
<dbReference type="SUPFAM" id="SSF53474">
    <property type="entry name" value="alpha/beta-Hydrolases"/>
    <property type="match status" value="1"/>
</dbReference>
<dbReference type="Pfam" id="PF12697">
    <property type="entry name" value="Abhydrolase_6"/>
    <property type="match status" value="1"/>
</dbReference>
<feature type="domain" description="AB hydrolase-1" evidence="2">
    <location>
        <begin position="31"/>
        <end position="271"/>
    </location>
</feature>
<feature type="region of interest" description="Disordered" evidence="1">
    <location>
        <begin position="283"/>
        <end position="303"/>
    </location>
</feature>
<dbReference type="InterPro" id="IPR000073">
    <property type="entry name" value="AB_hydrolase_1"/>
</dbReference>
<dbReference type="EMBL" id="ASQP01000503">
    <property type="protein sequence ID" value="OMI33884.1"/>
    <property type="molecule type" value="Genomic_DNA"/>
</dbReference>
<sequence>AEEPPIAVRRIRPAVASAASASADGAPARMLLLHGLAGGASVWEGLGALADPACELWAADLPWNGFALPRWWGRPPAHWVERAVAAVPGGPDVVVGHSFGANALLAWLAETETETEAETEAEAGAGAGEAARRPLGAVLVSPFYRPREDDFDWATLSYYVNQFDRMLEEGLRVGAGDRLPPELRHQMALKVRDCVGPYGWLSFFTMYLDTPRLPVEDLRTPFLIVAGERDEAAPAAEAERLARALPHADLRVLTGAGHFPMVERAAEFSDAVGGFLGRVRDAARPAGPRAPGPRTTAARCPRPGDPPSLDGVHLMTAAVEPTLTKALLADTTTVRLRPRYEGSNICTWIGFKHVNYLVEEAVLIHFAHCGMPARLLYEEYGLGLDVVGLDSRILHAFHLDDEAEAEVVPDTSPDDDTLGFKVTLRVDRGGSTLKAVTSKVRVSLRTDTYLGLPTEIPGELTRFTVGRLGAHGEGAAGAARAAADAAPTADAAPAAGGDEAAVLAALTEGRNAHAWKWNISYPSCHFTERLQMDGYLRLMEEAKDRFVRDRGISIKTLLDERQWIPVVPHSVIDIVDEALMEEDLYTVYTVEEIYKNFTYTSRMDCYVVRDGRLALTATGRIVHGYALIENRRDWHLVPFDRRVLDALGGKPDGS</sequence>
<evidence type="ECO:0000259" key="2">
    <source>
        <dbReference type="Pfam" id="PF12697"/>
    </source>
</evidence>
<dbReference type="PANTHER" id="PTHR43689">
    <property type="entry name" value="HYDROLASE"/>
    <property type="match status" value="1"/>
</dbReference>
<organism evidence="3 4">
    <name type="scientific">Streptomyces sparsogenes DSM 40356</name>
    <dbReference type="NCBI Taxonomy" id="1331668"/>
    <lineage>
        <taxon>Bacteria</taxon>
        <taxon>Bacillati</taxon>
        <taxon>Actinomycetota</taxon>
        <taxon>Actinomycetes</taxon>
        <taxon>Kitasatosporales</taxon>
        <taxon>Streptomycetaceae</taxon>
        <taxon>Streptomyces</taxon>
    </lineage>
</organism>
<name>A0A1R1S6H8_9ACTN</name>
<feature type="compositionally biased region" description="Low complexity" evidence="1">
    <location>
        <begin position="284"/>
        <end position="301"/>
    </location>
</feature>
<evidence type="ECO:0000313" key="3">
    <source>
        <dbReference type="EMBL" id="OMI33884.1"/>
    </source>
</evidence>
<accession>A0A1R1S6H8</accession>
<dbReference type="SUPFAM" id="SSF54637">
    <property type="entry name" value="Thioesterase/thiol ester dehydrase-isomerase"/>
    <property type="match status" value="1"/>
</dbReference>
<keyword evidence="4" id="KW-1185">Reference proteome</keyword>
<dbReference type="ESTHER" id="9actn-a0a1r1s6h8">
    <property type="family name" value="Thioesterase-YsfF-HD"/>
</dbReference>
<evidence type="ECO:0000313" key="4">
    <source>
        <dbReference type="Proteomes" id="UP000186168"/>
    </source>
</evidence>
<dbReference type="InterPro" id="IPR029069">
    <property type="entry name" value="HotDog_dom_sf"/>
</dbReference>
<reference evidence="3 4" key="1">
    <citation type="submission" date="2013-05" db="EMBL/GenBank/DDBJ databases">
        <title>Genome sequence of Streptomyces sparsogenes DSM 40356.</title>
        <authorList>
            <person name="Coyne S."/>
            <person name="Seebeck F.P."/>
        </authorList>
    </citation>
    <scope>NUCLEOTIDE SEQUENCE [LARGE SCALE GENOMIC DNA]</scope>
    <source>
        <strain evidence="3 4">DSM 40356</strain>
    </source>
</reference>
<dbReference type="AlphaFoldDB" id="A0A1R1S6H8"/>
<dbReference type="Gene3D" id="3.10.129.10">
    <property type="entry name" value="Hotdog Thioesterase"/>
    <property type="match status" value="1"/>
</dbReference>
<dbReference type="GO" id="GO:0003824">
    <property type="term" value="F:catalytic activity"/>
    <property type="evidence" value="ECO:0007669"/>
    <property type="project" value="UniProtKB-ARBA"/>
</dbReference>
<gene>
    <name evidence="3" type="ORF">SPAR_39206</name>
</gene>
<protein>
    <recommendedName>
        <fullName evidence="2">AB hydrolase-1 domain-containing protein</fullName>
    </recommendedName>
</protein>